<proteinExistence type="predicted"/>
<dbReference type="Proteomes" id="UP000608579">
    <property type="component" value="Unassembled WGS sequence"/>
</dbReference>
<evidence type="ECO:0000313" key="1">
    <source>
        <dbReference type="EMBL" id="HIQ29428.1"/>
    </source>
</evidence>
<dbReference type="EMBL" id="DQVM01000047">
    <property type="protein sequence ID" value="HIQ29428.1"/>
    <property type="molecule type" value="Genomic_DNA"/>
</dbReference>
<dbReference type="AlphaFoldDB" id="A0A832ZVI9"/>
<name>A0A832ZVI9_CALS0</name>
<reference evidence="1" key="1">
    <citation type="journal article" date="2020" name="ISME J.">
        <title>Gammaproteobacteria mediating utilization of methyl-, sulfur- and petroleum organic compounds in deep ocean hydrothermal plumes.</title>
        <authorList>
            <person name="Zhou Z."/>
            <person name="Liu Y."/>
            <person name="Pan J."/>
            <person name="Cron B.R."/>
            <person name="Toner B.M."/>
            <person name="Anantharaman K."/>
            <person name="Breier J.A."/>
            <person name="Dick G.J."/>
            <person name="Li M."/>
        </authorList>
    </citation>
    <scope>NUCLEOTIDE SEQUENCE</scope>
    <source>
        <strain evidence="1">SZUA-1515</strain>
    </source>
</reference>
<gene>
    <name evidence="1" type="ORF">EYH45_02560</name>
</gene>
<protein>
    <submittedName>
        <fullName evidence="1">GYD domain-containing protein</fullName>
    </submittedName>
</protein>
<evidence type="ECO:0000313" key="2">
    <source>
        <dbReference type="Proteomes" id="UP000608579"/>
    </source>
</evidence>
<accession>A0A832ZVI9</accession>
<dbReference type="Pfam" id="PF08734">
    <property type="entry name" value="GYD"/>
    <property type="match status" value="1"/>
</dbReference>
<dbReference type="InterPro" id="IPR014845">
    <property type="entry name" value="GYD/TTHA1554"/>
</dbReference>
<sequence length="95" mass="10477">MPRFILLSTLTDKGLETIAENPTRITEVNKEVEGMGAKIVDQYALLGPYDFLTIIEAPDNETVARISVKLGERGTVKIMSLPAIPTESFIKSLQK</sequence>
<comment type="caution">
    <text evidence="1">The sequence shown here is derived from an EMBL/GenBank/DDBJ whole genome shotgun (WGS) entry which is preliminary data.</text>
</comment>
<organism evidence="1 2">
    <name type="scientific">Caldiarchaeum subterraneum</name>
    <dbReference type="NCBI Taxonomy" id="311458"/>
    <lineage>
        <taxon>Archaea</taxon>
        <taxon>Nitrososphaerota</taxon>
        <taxon>Candidatus Caldarchaeales</taxon>
        <taxon>Candidatus Caldarchaeaceae</taxon>
        <taxon>Candidatus Caldarchaeum</taxon>
    </lineage>
</organism>